<evidence type="ECO:0000313" key="2">
    <source>
        <dbReference type="Proteomes" id="UP001359559"/>
    </source>
</evidence>
<proteinExistence type="predicted"/>
<sequence length="113" mass="13094">MKKKQERETITFCYFICKTLTSILFHFLSLKPNSLSLETAKSRSLLPSQIHYSNRSVFRNQLPLLLDPIACQGLLQIGHWRIIWRSKWRIGAVSASSATASAVFRKRLNHCWC</sequence>
<comment type="caution">
    <text evidence="1">The sequence shown here is derived from an EMBL/GenBank/DDBJ whole genome shotgun (WGS) entry which is preliminary data.</text>
</comment>
<gene>
    <name evidence="1" type="ORF">RJT34_19471</name>
</gene>
<accession>A0AAN9P4P8</accession>
<organism evidence="1 2">
    <name type="scientific">Clitoria ternatea</name>
    <name type="common">Butterfly pea</name>
    <dbReference type="NCBI Taxonomy" id="43366"/>
    <lineage>
        <taxon>Eukaryota</taxon>
        <taxon>Viridiplantae</taxon>
        <taxon>Streptophyta</taxon>
        <taxon>Embryophyta</taxon>
        <taxon>Tracheophyta</taxon>
        <taxon>Spermatophyta</taxon>
        <taxon>Magnoliopsida</taxon>
        <taxon>eudicotyledons</taxon>
        <taxon>Gunneridae</taxon>
        <taxon>Pentapetalae</taxon>
        <taxon>rosids</taxon>
        <taxon>fabids</taxon>
        <taxon>Fabales</taxon>
        <taxon>Fabaceae</taxon>
        <taxon>Papilionoideae</taxon>
        <taxon>50 kb inversion clade</taxon>
        <taxon>NPAAA clade</taxon>
        <taxon>indigoferoid/millettioid clade</taxon>
        <taxon>Phaseoleae</taxon>
        <taxon>Clitoria</taxon>
    </lineage>
</organism>
<evidence type="ECO:0000313" key="1">
    <source>
        <dbReference type="EMBL" id="KAK7284719.1"/>
    </source>
</evidence>
<name>A0AAN9P4P8_CLITE</name>
<reference evidence="1 2" key="1">
    <citation type="submission" date="2024-01" db="EMBL/GenBank/DDBJ databases">
        <title>The genomes of 5 underutilized Papilionoideae crops provide insights into root nodulation and disease resistance.</title>
        <authorList>
            <person name="Yuan L."/>
        </authorList>
    </citation>
    <scope>NUCLEOTIDE SEQUENCE [LARGE SCALE GENOMIC DNA]</scope>
    <source>
        <strain evidence="1">LY-2023</strain>
        <tissue evidence="1">Leaf</tissue>
    </source>
</reference>
<dbReference type="AlphaFoldDB" id="A0AAN9P4P8"/>
<dbReference type="EMBL" id="JAYKXN010000005">
    <property type="protein sequence ID" value="KAK7284719.1"/>
    <property type="molecule type" value="Genomic_DNA"/>
</dbReference>
<protein>
    <submittedName>
        <fullName evidence="1">Uncharacterized protein</fullName>
    </submittedName>
</protein>
<keyword evidence="2" id="KW-1185">Reference proteome</keyword>
<dbReference type="Proteomes" id="UP001359559">
    <property type="component" value="Unassembled WGS sequence"/>
</dbReference>